<dbReference type="PANTHER" id="PTHR44688:SF16">
    <property type="entry name" value="DNA-BINDING TRANSCRIPTIONAL ACTIVATOR DEVR_DOSR"/>
    <property type="match status" value="1"/>
</dbReference>
<dbReference type="InterPro" id="IPR036388">
    <property type="entry name" value="WH-like_DNA-bd_sf"/>
</dbReference>
<evidence type="ECO:0000313" key="6">
    <source>
        <dbReference type="Proteomes" id="UP000008229"/>
    </source>
</evidence>
<dbReference type="Gene3D" id="1.10.10.10">
    <property type="entry name" value="Winged helix-like DNA-binding domain superfamily/Winged helix DNA-binding domain"/>
    <property type="match status" value="1"/>
</dbReference>
<evidence type="ECO:0000313" key="5">
    <source>
        <dbReference type="EMBL" id="ADB50571.1"/>
    </source>
</evidence>
<dbReference type="SMART" id="SM00421">
    <property type="entry name" value="HTH_LUXR"/>
    <property type="match status" value="1"/>
</dbReference>
<dbReference type="InterPro" id="IPR000792">
    <property type="entry name" value="Tscrpt_reg_LuxR_C"/>
</dbReference>
<dbReference type="InterPro" id="IPR003018">
    <property type="entry name" value="GAF"/>
</dbReference>
<dbReference type="HOGENOM" id="CLU_1003666_0_0_11"/>
<keyword evidence="3" id="KW-0804">Transcription</keyword>
<accession>D3F5A4</accession>
<dbReference type="KEGG" id="cwo:Cwoe_2146"/>
<dbReference type="InterPro" id="IPR016032">
    <property type="entry name" value="Sig_transdc_resp-reg_C-effctor"/>
</dbReference>
<keyword evidence="2" id="KW-0238">DNA-binding</keyword>
<proteinExistence type="predicted"/>
<dbReference type="Pfam" id="PF00196">
    <property type="entry name" value="GerE"/>
    <property type="match status" value="1"/>
</dbReference>
<keyword evidence="6" id="KW-1185">Reference proteome</keyword>
<keyword evidence="1" id="KW-0805">Transcription regulation</keyword>
<dbReference type="PANTHER" id="PTHR44688">
    <property type="entry name" value="DNA-BINDING TRANSCRIPTIONAL ACTIVATOR DEVR_DOSR"/>
    <property type="match status" value="1"/>
</dbReference>
<reference evidence="5 6" key="1">
    <citation type="journal article" date="2010" name="Stand. Genomic Sci.">
        <title>Complete genome sequence of Conexibacter woesei type strain (ID131577).</title>
        <authorList>
            <person name="Pukall R."/>
            <person name="Lapidus A."/>
            <person name="Glavina Del Rio T."/>
            <person name="Copeland A."/>
            <person name="Tice H."/>
            <person name="Cheng J.-F."/>
            <person name="Lucas S."/>
            <person name="Chen F."/>
            <person name="Nolan M."/>
            <person name="Bruce D."/>
            <person name="Goodwin L."/>
            <person name="Pitluck S."/>
            <person name="Mavromatis K."/>
            <person name="Ivanova N."/>
            <person name="Ovchinnikova G."/>
            <person name="Pati A."/>
            <person name="Chen A."/>
            <person name="Palaniappan K."/>
            <person name="Land M."/>
            <person name="Hauser L."/>
            <person name="Chang Y.-J."/>
            <person name="Jeffries C.D."/>
            <person name="Chain P."/>
            <person name="Meincke L."/>
            <person name="Sims D."/>
            <person name="Brettin T."/>
            <person name="Detter J.C."/>
            <person name="Rohde M."/>
            <person name="Goeker M."/>
            <person name="Bristow J."/>
            <person name="Eisen J.A."/>
            <person name="Markowitz V."/>
            <person name="Kyrpides N.C."/>
            <person name="Klenk H.-P."/>
            <person name="Hugenholtz P."/>
        </authorList>
    </citation>
    <scope>NUCLEOTIDE SEQUENCE [LARGE SCALE GENOMIC DNA]</scope>
    <source>
        <strain evidence="6">DSM 14684 / CIP 108061 / JCM 11494 / NBRC 100937 / ID131577</strain>
    </source>
</reference>
<evidence type="ECO:0000256" key="2">
    <source>
        <dbReference type="ARBA" id="ARBA00023125"/>
    </source>
</evidence>
<dbReference type="GO" id="GO:0003677">
    <property type="term" value="F:DNA binding"/>
    <property type="evidence" value="ECO:0007669"/>
    <property type="project" value="UniProtKB-KW"/>
</dbReference>
<name>D3F5A4_CONWI</name>
<dbReference type="SMART" id="SM00065">
    <property type="entry name" value="GAF"/>
    <property type="match status" value="1"/>
</dbReference>
<dbReference type="PROSITE" id="PS00622">
    <property type="entry name" value="HTH_LUXR_1"/>
    <property type="match status" value="1"/>
</dbReference>
<evidence type="ECO:0000256" key="3">
    <source>
        <dbReference type="ARBA" id="ARBA00023163"/>
    </source>
</evidence>
<organism evidence="5 6">
    <name type="scientific">Conexibacter woesei (strain DSM 14684 / CCUG 47730 / CIP 108061 / JCM 11494 / NBRC 100937 / ID131577)</name>
    <dbReference type="NCBI Taxonomy" id="469383"/>
    <lineage>
        <taxon>Bacteria</taxon>
        <taxon>Bacillati</taxon>
        <taxon>Actinomycetota</taxon>
        <taxon>Thermoleophilia</taxon>
        <taxon>Solirubrobacterales</taxon>
        <taxon>Conexibacteraceae</taxon>
        <taxon>Conexibacter</taxon>
    </lineage>
</organism>
<dbReference type="Pfam" id="PF01590">
    <property type="entry name" value="GAF"/>
    <property type="match status" value="1"/>
</dbReference>
<dbReference type="PROSITE" id="PS50043">
    <property type="entry name" value="HTH_LUXR_2"/>
    <property type="match status" value="1"/>
</dbReference>
<dbReference type="Gene3D" id="3.30.450.40">
    <property type="match status" value="1"/>
</dbReference>
<evidence type="ECO:0000256" key="1">
    <source>
        <dbReference type="ARBA" id="ARBA00023015"/>
    </source>
</evidence>
<dbReference type="EMBL" id="CP001854">
    <property type="protein sequence ID" value="ADB50571.1"/>
    <property type="molecule type" value="Genomic_DNA"/>
</dbReference>
<dbReference type="PRINTS" id="PR00038">
    <property type="entry name" value="HTHLUXR"/>
</dbReference>
<dbReference type="OrthoDB" id="9808843at2"/>
<evidence type="ECO:0000259" key="4">
    <source>
        <dbReference type="PROSITE" id="PS50043"/>
    </source>
</evidence>
<dbReference type="SUPFAM" id="SSF55781">
    <property type="entry name" value="GAF domain-like"/>
    <property type="match status" value="1"/>
</dbReference>
<dbReference type="GO" id="GO:0006355">
    <property type="term" value="P:regulation of DNA-templated transcription"/>
    <property type="evidence" value="ECO:0007669"/>
    <property type="project" value="InterPro"/>
</dbReference>
<dbReference type="eggNOG" id="COG2197">
    <property type="taxonomic scope" value="Bacteria"/>
</dbReference>
<sequence length="277" mass="30124">MDPATYQEILRFGETVCSSLSCETVQKRMLPDFVRLTGGDMAGVCLLDHRSRFTLVSVLSVSPTLLYEIGEVSGPTECPLVRRANAVRFPVYDTMLFSDGRTYASTSQGAALVRYGFEHCLSAPLIHNGRLIGVVSIGREAGRPPYTMREAQIASHLSRFATIALANAEAHEATATATAKTEDRGPSVVETIRFSEAQRAAVRMAHRNVSAEVRDALSARELQVFELLVDGLTNAEIGHELGIALNTVKQHVRHIYEKLGARSRVEAVRMSAPAAAA</sequence>
<dbReference type="Proteomes" id="UP000008229">
    <property type="component" value="Chromosome"/>
</dbReference>
<dbReference type="RefSeq" id="WP_012933622.1">
    <property type="nucleotide sequence ID" value="NC_013739.1"/>
</dbReference>
<dbReference type="AlphaFoldDB" id="D3F5A4"/>
<protein>
    <submittedName>
        <fullName evidence="5">GAF modulated transcriptional regulator, LuxR family</fullName>
    </submittedName>
</protein>
<dbReference type="CDD" id="cd06170">
    <property type="entry name" value="LuxR_C_like"/>
    <property type="match status" value="1"/>
</dbReference>
<dbReference type="InterPro" id="IPR029016">
    <property type="entry name" value="GAF-like_dom_sf"/>
</dbReference>
<dbReference type="SUPFAM" id="SSF46894">
    <property type="entry name" value="C-terminal effector domain of the bipartite response regulators"/>
    <property type="match status" value="1"/>
</dbReference>
<reference evidence="6" key="2">
    <citation type="submission" date="2010-01" db="EMBL/GenBank/DDBJ databases">
        <title>The complete genome of Conexibacter woesei DSM 14684.</title>
        <authorList>
            <consortium name="US DOE Joint Genome Institute (JGI-PGF)"/>
            <person name="Lucas S."/>
            <person name="Copeland A."/>
            <person name="Lapidus A."/>
            <person name="Glavina del Rio T."/>
            <person name="Dalin E."/>
            <person name="Tice H."/>
            <person name="Bruce D."/>
            <person name="Goodwin L."/>
            <person name="Pitluck S."/>
            <person name="Kyrpides N."/>
            <person name="Mavromatis K."/>
            <person name="Ivanova N."/>
            <person name="Mikhailova N."/>
            <person name="Chertkov O."/>
            <person name="Brettin T."/>
            <person name="Detter J.C."/>
            <person name="Han C."/>
            <person name="Larimer F."/>
            <person name="Land M."/>
            <person name="Hauser L."/>
            <person name="Markowitz V."/>
            <person name="Cheng J.-F."/>
            <person name="Hugenholtz P."/>
            <person name="Woyke T."/>
            <person name="Wu D."/>
            <person name="Pukall R."/>
            <person name="Steenblock K."/>
            <person name="Schneider S."/>
            <person name="Klenk H.-P."/>
            <person name="Eisen J.A."/>
        </authorList>
    </citation>
    <scope>NUCLEOTIDE SEQUENCE [LARGE SCALE GENOMIC DNA]</scope>
    <source>
        <strain evidence="6">DSM 14684 / CIP 108061 / JCM 11494 / NBRC 100937 / ID131577</strain>
    </source>
</reference>
<gene>
    <name evidence="5" type="ordered locus">Cwoe_2146</name>
</gene>
<dbReference type="eggNOG" id="COG2203">
    <property type="taxonomic scope" value="Bacteria"/>
</dbReference>
<feature type="domain" description="HTH luxR-type" evidence="4">
    <location>
        <begin position="210"/>
        <end position="275"/>
    </location>
</feature>
<dbReference type="STRING" id="469383.Cwoe_2146"/>